<protein>
    <recommendedName>
        <fullName evidence="2">Nephrocystin 3-like N-terminal domain-containing protein</fullName>
    </recommendedName>
</protein>
<name>A0A8H4QXP8_9AGAR</name>
<dbReference type="Proteomes" id="UP000521872">
    <property type="component" value="Unassembled WGS sequence"/>
</dbReference>
<keyword evidence="4" id="KW-1185">Reference proteome</keyword>
<sequence length="937" mass="106785">MLCCPLTVTSSAFEFPDIQHRFQQDTISMSWQPGPHGIPKFINFEKEAIVTGGTFNQQNHIDNRQYTFRNGENAGYATLLDNVATAAMHDSIDVVDPPKCHPNTRVAIMQSIIDWSKGVADEEINQKSMIWLNGGAGAGKSAIARSVAERCSEQGLLLGSFFFAAGDATRNHIGGLVATLCYQMCRILPGFRDMVSPLIANDPLVFRSSISTQLITLLFDPFCRLILAGYPGASTTWIPRLIIIDGLDECSETRDQKNLLLALQEAARSTTLIRFLICSRPENHINAAFGLPRMAYIFYKIFLGDDYRASKDIRQYLEDKFTEIKEGHVFKHTLPAAWPTCRMIDELVYKSSGQFIYASTVIRYINSPKYRPHQRLEAIFNLREPEFKDLPFTQLDALYRHIISKAEDLFKVLDILAFPALYGFFPVKGIEVILDLQEGDVEIMLADLHSIVEIVVDLRRYMDGTALIVRFLHKSLVDFLSDPQRAGTLYCEFSAVRRQHVARVISIYSARTQGLLLLKTSVAGYRLIIPQYGRDIEYSLIKKPVNYVSYDILQAVQQFPMFEFIKGPLFGLCGASGESDKEADHHFLASYFEYLFAIKDVSEETSLVYVEQKRQFCDCVLSMLESNFSDDWGAHLCFAFWYLLPAVPQLSKYRPRWGFVNIATSAPYKEFPYAYHRPDGFTTGCSHFAWTIFALMFTKRILWSAANAAFSETVYEISHQLTKGLKKKVIFAKSAAFCLAFLCDEGSTALEARHISRVMGIDQRKRRERPWRWGQSSHRRSLHNRLVVVSVCPCGGPRANDLPVLTRLGKAGKLLSWEIHPDASVDSDLAYWGDGTTDHQMTPFIYTMREYIRIRQPQSHGVPLCKLEDACREREHYLSLLDLLPWILSLSGRYEPLVTMCRKKSFASLSLVWPKQTRRARQAMERYLQRVDSEENI</sequence>
<dbReference type="PANTHER" id="PTHR10039:SF17">
    <property type="entry name" value="FUNGAL STAND N-TERMINAL GOODBYE DOMAIN-CONTAINING PROTEIN-RELATED"/>
    <property type="match status" value="1"/>
</dbReference>
<dbReference type="InterPro" id="IPR056884">
    <property type="entry name" value="NPHP3-like_N"/>
</dbReference>
<dbReference type="Pfam" id="PF24883">
    <property type="entry name" value="NPHP3_N"/>
    <property type="match status" value="1"/>
</dbReference>
<feature type="domain" description="Nephrocystin 3-like N-terminal" evidence="2">
    <location>
        <begin position="125"/>
        <end position="280"/>
    </location>
</feature>
<evidence type="ECO:0000256" key="1">
    <source>
        <dbReference type="ARBA" id="ARBA00022737"/>
    </source>
</evidence>
<dbReference type="PANTHER" id="PTHR10039">
    <property type="entry name" value="AMELOGENIN"/>
    <property type="match status" value="1"/>
</dbReference>
<keyword evidence="1" id="KW-0677">Repeat</keyword>
<dbReference type="EMBL" id="JAACJL010000017">
    <property type="protein sequence ID" value="KAF4618759.1"/>
    <property type="molecule type" value="Genomic_DNA"/>
</dbReference>
<evidence type="ECO:0000259" key="2">
    <source>
        <dbReference type="Pfam" id="PF24883"/>
    </source>
</evidence>
<accession>A0A8H4QXP8</accession>
<dbReference type="InterPro" id="IPR027417">
    <property type="entry name" value="P-loop_NTPase"/>
</dbReference>
<evidence type="ECO:0000313" key="3">
    <source>
        <dbReference type="EMBL" id="KAF4618759.1"/>
    </source>
</evidence>
<reference evidence="3 4" key="1">
    <citation type="submission" date="2019-12" db="EMBL/GenBank/DDBJ databases">
        <authorList>
            <person name="Floudas D."/>
            <person name="Bentzer J."/>
            <person name="Ahren D."/>
            <person name="Johansson T."/>
            <person name="Persson P."/>
            <person name="Tunlid A."/>
        </authorList>
    </citation>
    <scope>NUCLEOTIDE SEQUENCE [LARGE SCALE GENOMIC DNA]</scope>
    <source>
        <strain evidence="3 4">CBS 102.39</strain>
    </source>
</reference>
<comment type="caution">
    <text evidence="3">The sequence shown here is derived from an EMBL/GenBank/DDBJ whole genome shotgun (WGS) entry which is preliminary data.</text>
</comment>
<dbReference type="SUPFAM" id="SSF52540">
    <property type="entry name" value="P-loop containing nucleoside triphosphate hydrolases"/>
    <property type="match status" value="1"/>
</dbReference>
<gene>
    <name evidence="3" type="ORF">D9613_009756</name>
</gene>
<proteinExistence type="predicted"/>
<organism evidence="3 4">
    <name type="scientific">Agrocybe pediades</name>
    <dbReference type="NCBI Taxonomy" id="84607"/>
    <lineage>
        <taxon>Eukaryota</taxon>
        <taxon>Fungi</taxon>
        <taxon>Dikarya</taxon>
        <taxon>Basidiomycota</taxon>
        <taxon>Agaricomycotina</taxon>
        <taxon>Agaricomycetes</taxon>
        <taxon>Agaricomycetidae</taxon>
        <taxon>Agaricales</taxon>
        <taxon>Agaricineae</taxon>
        <taxon>Strophariaceae</taxon>
        <taxon>Agrocybe</taxon>
    </lineage>
</organism>
<evidence type="ECO:0000313" key="4">
    <source>
        <dbReference type="Proteomes" id="UP000521872"/>
    </source>
</evidence>
<dbReference type="AlphaFoldDB" id="A0A8H4QXP8"/>